<dbReference type="FunCoup" id="L9KKM0">
    <property type="interactions" value="1854"/>
</dbReference>
<dbReference type="PANTHER" id="PTHR11777">
    <property type="entry name" value="ALANYL-TRNA SYNTHETASE"/>
    <property type="match status" value="1"/>
</dbReference>
<dbReference type="Gene3D" id="2.40.30.130">
    <property type="match status" value="1"/>
</dbReference>
<dbReference type="InParanoid" id="L9KKM0"/>
<feature type="binding site" evidence="23">
    <location>
        <position position="608"/>
    </location>
    <ligand>
        <name>Zn(2+)</name>
        <dbReference type="ChEBI" id="CHEBI:29105"/>
    </ligand>
</feature>
<dbReference type="GO" id="GO:0005524">
    <property type="term" value="F:ATP binding"/>
    <property type="evidence" value="ECO:0007669"/>
    <property type="project" value="UniProtKB-UniRule"/>
</dbReference>
<comment type="domain">
    <text evidence="23">Consists of three domains; the N-terminal catalytic domain, the editing domain and the C-terminal C-Ala domain. The editing domain removes incorrectly charged amino acids, while the C-Ala domain, along with tRNA(Ala), serves as a bridge to cooperatively bring together the editing and aminoacylation centers thus stimulating deacylation of misacylated tRNAs.</text>
</comment>
<gene>
    <name evidence="23" type="primary">AARS</name>
    <name evidence="25" type="ORF">TREES_T100001598</name>
</gene>
<evidence type="ECO:0000256" key="21">
    <source>
        <dbReference type="ARBA" id="ARBA00060020"/>
    </source>
</evidence>
<keyword evidence="9 23" id="KW-0479">Metal-binding</keyword>
<keyword evidence="16 23" id="KW-0007">Acetylation</keyword>
<comment type="cofactor">
    <cofactor evidence="23">
        <name>Zn(2+)</name>
        <dbReference type="ChEBI" id="CHEBI:29105"/>
    </cofactor>
    <text evidence="23">Binds 1 zinc ion per subunit.</text>
</comment>
<dbReference type="FunFam" id="3.30.980.10:FF:000004">
    <property type="entry name" value="Alanine--tRNA ligase, cytoplasmic"/>
    <property type="match status" value="2"/>
</dbReference>
<dbReference type="SUPFAM" id="SSF101353">
    <property type="entry name" value="Putative anticodon-binding domain of alanyl-tRNA synthetase (AlaRS)"/>
    <property type="match status" value="1"/>
</dbReference>
<dbReference type="HAMAP" id="MF_00036_B">
    <property type="entry name" value="Ala_tRNA_synth_B"/>
    <property type="match status" value="1"/>
</dbReference>
<dbReference type="InterPro" id="IPR009000">
    <property type="entry name" value="Transl_B-barrel_sf"/>
</dbReference>
<dbReference type="Pfam" id="PF07973">
    <property type="entry name" value="tRNA_SAD"/>
    <property type="match status" value="1"/>
</dbReference>
<keyword evidence="4" id="KW-0488">Methylation</keyword>
<dbReference type="InterPro" id="IPR012947">
    <property type="entry name" value="tRNA_SAD"/>
</dbReference>
<keyword evidence="7 23" id="KW-0820">tRNA-binding</keyword>
<evidence type="ECO:0000256" key="6">
    <source>
        <dbReference type="ARBA" id="ARBA00022553"/>
    </source>
</evidence>
<dbReference type="PROSITE" id="PS50860">
    <property type="entry name" value="AA_TRNA_LIGASE_II_ALA"/>
    <property type="match status" value="1"/>
</dbReference>
<proteinExistence type="inferred from homology"/>
<dbReference type="Pfam" id="PF01411">
    <property type="entry name" value="tRNA-synt_2c"/>
    <property type="match status" value="1"/>
</dbReference>
<dbReference type="GO" id="GO:0006419">
    <property type="term" value="P:alanyl-tRNA aminoacylation"/>
    <property type="evidence" value="ECO:0007669"/>
    <property type="project" value="InterPro"/>
</dbReference>
<feature type="domain" description="Alanyl-transfer RNA synthetases family profile" evidence="24">
    <location>
        <begin position="5"/>
        <end position="842"/>
    </location>
</feature>
<dbReference type="eggNOG" id="KOG0188">
    <property type="taxonomic scope" value="Eukaryota"/>
</dbReference>
<dbReference type="SUPFAM" id="SSF50447">
    <property type="entry name" value="Translation proteins"/>
    <property type="match status" value="1"/>
</dbReference>
<evidence type="ECO:0000259" key="24">
    <source>
        <dbReference type="PROSITE" id="PS50860"/>
    </source>
</evidence>
<feature type="binding site" evidence="23">
    <location>
        <position position="604"/>
    </location>
    <ligand>
        <name>Zn(2+)</name>
        <dbReference type="ChEBI" id="CHEBI:29105"/>
    </ligand>
</feature>
<dbReference type="InterPro" id="IPR018165">
    <property type="entry name" value="Ala-tRNA-synth_IIc_core"/>
</dbReference>
<dbReference type="GO" id="GO:0008270">
    <property type="term" value="F:zinc ion binding"/>
    <property type="evidence" value="ECO:0007669"/>
    <property type="project" value="UniProtKB-UniRule"/>
</dbReference>
<evidence type="ECO:0000256" key="16">
    <source>
        <dbReference type="ARBA" id="ARBA00022990"/>
    </source>
</evidence>
<comment type="subunit">
    <text evidence="22 23">Monomer. Interacts with ANKRD16; the interaction is direct.</text>
</comment>
<reference evidence="26" key="1">
    <citation type="submission" date="2012-07" db="EMBL/GenBank/DDBJ databases">
        <title>Genome of the Chinese tree shrew, a rising model animal genetically related to primates.</title>
        <authorList>
            <person name="Zhang G."/>
            <person name="Fan Y."/>
            <person name="Yao Y."/>
            <person name="Huang Z."/>
        </authorList>
    </citation>
    <scope>NUCLEOTIDE SEQUENCE [LARGE SCALE GENOMIC DNA]</scope>
</reference>
<keyword evidence="15 23" id="KW-0648">Protein biosynthesis</keyword>
<dbReference type="SMART" id="SM00863">
    <property type="entry name" value="tRNA_SAD"/>
    <property type="match status" value="2"/>
</dbReference>
<dbReference type="GO" id="GO:0000049">
    <property type="term" value="F:tRNA binding"/>
    <property type="evidence" value="ECO:0007669"/>
    <property type="project" value="UniProtKB-KW"/>
</dbReference>
<evidence type="ECO:0000256" key="4">
    <source>
        <dbReference type="ARBA" id="ARBA00022481"/>
    </source>
</evidence>
<dbReference type="Gene3D" id="3.30.980.10">
    <property type="entry name" value="Threonyl-trna Synthetase, Chain A, domain 2"/>
    <property type="match status" value="2"/>
</dbReference>
<dbReference type="SUPFAM" id="SSF55681">
    <property type="entry name" value="Class II aaRS and biotin synthetases"/>
    <property type="match status" value="1"/>
</dbReference>
<dbReference type="InterPro" id="IPR050058">
    <property type="entry name" value="Ala-tRNA_ligase"/>
</dbReference>
<evidence type="ECO:0000313" key="26">
    <source>
        <dbReference type="Proteomes" id="UP000011518"/>
    </source>
</evidence>
<dbReference type="EC" id="6.1.1.7" evidence="2"/>
<keyword evidence="17 23" id="KW-0030">Aminoacyl-tRNA synthetase</keyword>
<evidence type="ECO:0000256" key="23">
    <source>
        <dbReference type="HAMAP-Rule" id="MF_03133"/>
    </source>
</evidence>
<comment type="PTM">
    <text evidence="23">ISGylated.</text>
</comment>
<dbReference type="PRINTS" id="PR00980">
    <property type="entry name" value="TRNASYNTHALA"/>
</dbReference>
<evidence type="ECO:0000256" key="15">
    <source>
        <dbReference type="ARBA" id="ARBA00022917"/>
    </source>
</evidence>
<keyword evidence="5" id="KW-0963">Cytoplasm</keyword>
<evidence type="ECO:0000256" key="11">
    <source>
        <dbReference type="ARBA" id="ARBA00022833"/>
    </source>
</evidence>
<dbReference type="FunFam" id="2.40.30.130:FF:000026">
    <property type="entry name" value="Alanyl-tRNA synthetase"/>
    <property type="match status" value="1"/>
</dbReference>
<keyword evidence="6" id="KW-0597">Phosphoprotein</keyword>
<feature type="binding site" evidence="23">
    <location>
        <position position="799"/>
    </location>
    <ligand>
        <name>Zn(2+)</name>
        <dbReference type="ChEBI" id="CHEBI:29105"/>
    </ligand>
</feature>
<dbReference type="GO" id="GO:0004813">
    <property type="term" value="F:alanine-tRNA ligase activity"/>
    <property type="evidence" value="ECO:0007669"/>
    <property type="project" value="UniProtKB-UniRule"/>
</dbReference>
<dbReference type="Proteomes" id="UP000011518">
    <property type="component" value="Unassembled WGS sequence"/>
</dbReference>
<keyword evidence="12 23" id="KW-0067">ATP-binding</keyword>
<dbReference type="PANTHER" id="PTHR11777:SF36">
    <property type="entry name" value="ALANINE--TRNA LIGASE, CYTOPLASMIC"/>
    <property type="match status" value="1"/>
</dbReference>
<dbReference type="InterPro" id="IPR018163">
    <property type="entry name" value="Thr/Ala-tRNA-synth_IIc_edit"/>
</dbReference>
<keyword evidence="10 23" id="KW-0547">Nucleotide-binding</keyword>
<dbReference type="EMBL" id="KB320797">
    <property type="protein sequence ID" value="ELW63019.1"/>
    <property type="molecule type" value="Genomic_DNA"/>
</dbReference>
<dbReference type="FunFam" id="3.30.930.10:FF:000011">
    <property type="entry name" value="Alanine--tRNA ligase, cytoplasmic"/>
    <property type="match status" value="1"/>
</dbReference>
<evidence type="ECO:0000256" key="19">
    <source>
        <dbReference type="ARBA" id="ARBA00047209"/>
    </source>
</evidence>
<comment type="function">
    <text evidence="21">Catalyzes the attachment of alanine to tRNA(Ala) in a two-step reaction: alanine is first activated by ATP to form Ala-AMP and then transferred to the acceptor end of tRNA(Ala). Also edits incorrectly charged tRNA(Ala) via its editing domain. In presence of high levels of lactate, also acts as a protein lactyltransferase that mediates lactylation of lysine residues in target proteins, such as TEAD1, TP53/p53 and YAP1. Protein lactylation takes place in a two-step reaction: lactate is first activated by ATP to form lactate-AMP and then transferred to lysine residues of target proteins. Acts as an inhibitor of TP53/p53 activity by catalyzing lactylation of TP53/p53. Acts as a positive regulator of the Hippo pathway by mediating lactylation of TEAD1 and YAP1.</text>
</comment>
<dbReference type="InterPro" id="IPR045864">
    <property type="entry name" value="aa-tRNA-synth_II/BPL/LPL"/>
</dbReference>
<evidence type="ECO:0000256" key="2">
    <source>
        <dbReference type="ARBA" id="ARBA00013168"/>
    </source>
</evidence>
<dbReference type="STRING" id="246437.L9KKM0"/>
<keyword evidence="26" id="KW-1185">Reference proteome</keyword>
<evidence type="ECO:0000256" key="20">
    <source>
        <dbReference type="ARBA" id="ARBA00048300"/>
    </source>
</evidence>
<feature type="modified residue" description="N-acetylmethionine" evidence="23">
    <location>
        <position position="1"/>
    </location>
</feature>
<dbReference type="Gene3D" id="3.30.930.10">
    <property type="entry name" value="Bira Bifunctional Protein, Domain 2"/>
    <property type="match status" value="1"/>
</dbReference>
<dbReference type="InterPro" id="IPR018162">
    <property type="entry name" value="Ala-tRNA-ligase_IIc_anticod-bd"/>
</dbReference>
<dbReference type="FunFam" id="3.10.310.40:FF:000002">
    <property type="entry name" value="alanine--tRNA ligase, cytoplasmic"/>
    <property type="match status" value="1"/>
</dbReference>
<evidence type="ECO:0000256" key="3">
    <source>
        <dbReference type="ARBA" id="ARBA00017959"/>
    </source>
</evidence>
<evidence type="ECO:0000256" key="10">
    <source>
        <dbReference type="ARBA" id="ARBA00022741"/>
    </source>
</evidence>
<organism evidence="25 26">
    <name type="scientific">Tupaia chinensis</name>
    <name type="common">Chinese tree shrew</name>
    <name type="synonym">Tupaia belangeri chinensis</name>
    <dbReference type="NCBI Taxonomy" id="246437"/>
    <lineage>
        <taxon>Eukaryota</taxon>
        <taxon>Metazoa</taxon>
        <taxon>Chordata</taxon>
        <taxon>Craniata</taxon>
        <taxon>Vertebrata</taxon>
        <taxon>Euteleostomi</taxon>
        <taxon>Mammalia</taxon>
        <taxon>Eutheria</taxon>
        <taxon>Euarchontoglires</taxon>
        <taxon>Scandentia</taxon>
        <taxon>Tupaiidae</taxon>
        <taxon>Tupaia</taxon>
    </lineage>
</organism>
<evidence type="ECO:0000256" key="13">
    <source>
        <dbReference type="ARBA" id="ARBA00022843"/>
    </source>
</evidence>
<dbReference type="Gene3D" id="3.10.310.40">
    <property type="match status" value="1"/>
</dbReference>
<keyword evidence="13 23" id="KW-0832">Ubl conjugation</keyword>
<sequence length="1050" mass="115263">MDSTLTASDIRSRFIDFFKRNEHTYVHSSATIPLDDPTLLFANAGMNQFKPIFLNTIDPSHPMAKLSRAANTQKCIRAGGKHNDLDDVGKDVYHHTFFEMLGSWSFGDYFKELACKMALELLTEEFGIPVERLYVTYFGGDEAAGLEPDLECKQIWQNLGLDDSKILPGNMKDNFWEMGDTGPCGPCSEIHFDRIGGRDAAHLVNQDDPNVLEIWNLVFIQYNRETDGILKPLPKKSIDTGMGLERLVSVLQNKMSNYDTDLFVPYFEAIQKGTGARPYSGKVGADDTDGIDMAYRVLADHARTITGPMAAGLTTRGGGEYVLRRILRRAVRYSHEKLNASRGFFATLVDVVVQSLGDAFPELKKDPDMVKDIINEEEVQFLKTLSRGRRILDRKIQSLGDSKTIPGDTAWLLYDTYGFPVDLTGLIAEEKGLVVDMDGFEEERKLAQLKSQGKGAGGEDLIMLDIYAIEELRAKGLEATDDSPKYNYLSDSSGNYVFESTVATVLALRREKMFVAEVFTGQECGVVLDRTCFYAEQGGQTYDEGYLVKADDSSEDKTEFTVKNVQVRGGYVLHVGTIYGHLKVGDQVRLFIDEPRRRPVMSNHTATHILNFALRCVLGEADQKGSLVAPDRLRFDFTAKGAMSTQQIKKAEEIANEMIEAAKPVYTQDCPLAAAKAIQGLRAVFDETYPDPVRVVSIGVPVSELLDDPSGPAGSLTSVEFCGGTMVELLRIHMERTWFPPVYTQDCPLAAAKAIQGLRAVFDETYPDPVRVVSIGVPVSELLDDPSGPAGSLTSVEFCGGTHLRNSSHAGAFVIVTEEAIAKGIRRIVAVTGAEAQKALRKAESLKKSLSAMEAKVKAQTAPNKDVQREIADLGEALATAVIPQWQKDELREMLKSLKKVMDDLDRASKADVQKRVLERTKQLIDSNPNQPLVILEMENGASAKAGPAPSALNEALKLFKTHSPQTSAMLFTVDNEAGKITCLCQVPQNAANRGLKASEWVQQVSGLMDGKGGGKDVSAQATGKNVGCLQEALQLATSFAQLRLGDVKN</sequence>
<evidence type="ECO:0000256" key="8">
    <source>
        <dbReference type="ARBA" id="ARBA00022598"/>
    </source>
</evidence>
<evidence type="ECO:0000313" key="25">
    <source>
        <dbReference type="EMBL" id="ELW63019.1"/>
    </source>
</evidence>
<dbReference type="SUPFAM" id="SSF55186">
    <property type="entry name" value="ThrRS/AlaRS common domain"/>
    <property type="match status" value="2"/>
</dbReference>
<evidence type="ECO:0000256" key="12">
    <source>
        <dbReference type="ARBA" id="ARBA00022840"/>
    </source>
</evidence>
<dbReference type="InterPro" id="IPR003156">
    <property type="entry name" value="DHHA1_dom"/>
</dbReference>
<dbReference type="InterPro" id="IPR002318">
    <property type="entry name" value="Ala-tRNA-lgiase_IIc"/>
</dbReference>
<evidence type="ECO:0000256" key="9">
    <source>
        <dbReference type="ARBA" id="ARBA00022723"/>
    </source>
</evidence>
<dbReference type="Pfam" id="PF02272">
    <property type="entry name" value="DHHA1"/>
    <property type="match status" value="1"/>
</dbReference>
<keyword evidence="11 23" id="KW-0862">Zinc</keyword>
<feature type="binding site" evidence="23">
    <location>
        <position position="803"/>
    </location>
    <ligand>
        <name>Zn(2+)</name>
        <dbReference type="ChEBI" id="CHEBI:29105"/>
    </ligand>
</feature>
<dbReference type="AlphaFoldDB" id="L9KKM0"/>
<dbReference type="GO" id="GO:0005739">
    <property type="term" value="C:mitochondrion"/>
    <property type="evidence" value="ECO:0007669"/>
    <property type="project" value="TreeGrafter"/>
</dbReference>
<dbReference type="NCBIfam" id="TIGR00344">
    <property type="entry name" value="alaS"/>
    <property type="match status" value="1"/>
</dbReference>
<keyword evidence="14 23" id="KW-0694">RNA-binding</keyword>
<evidence type="ECO:0000256" key="14">
    <source>
        <dbReference type="ARBA" id="ARBA00022884"/>
    </source>
</evidence>
<evidence type="ECO:0000256" key="17">
    <source>
        <dbReference type="ARBA" id="ARBA00023146"/>
    </source>
</evidence>
<protein>
    <recommendedName>
        <fullName evidence="3">Alanine--tRNA ligase</fullName>
        <ecNumber evidence="2">6.1.1.7</ecNumber>
    </recommendedName>
    <alternativeName>
        <fullName evidence="19">Protein lactyltransferase AARS1</fullName>
    </alternativeName>
</protein>
<evidence type="ECO:0000256" key="7">
    <source>
        <dbReference type="ARBA" id="ARBA00022555"/>
    </source>
</evidence>
<evidence type="ECO:0000256" key="22">
    <source>
        <dbReference type="ARBA" id="ARBA00065566"/>
    </source>
</evidence>
<dbReference type="GO" id="GO:0002161">
    <property type="term" value="F:aminoacyl-tRNA deacylase activity"/>
    <property type="evidence" value="ECO:0007669"/>
    <property type="project" value="TreeGrafter"/>
</dbReference>
<evidence type="ECO:0000256" key="18">
    <source>
        <dbReference type="ARBA" id="ARBA00023242"/>
    </source>
</evidence>
<evidence type="ECO:0000256" key="1">
    <source>
        <dbReference type="ARBA" id="ARBA00008429"/>
    </source>
</evidence>
<keyword evidence="18" id="KW-0539">Nucleus</keyword>
<comment type="similarity">
    <text evidence="1">Belongs to the class-II aminoacyl-tRNA synthetase family. Alax-L subfamily.</text>
</comment>
<dbReference type="CDD" id="cd00673">
    <property type="entry name" value="AlaRS_core"/>
    <property type="match status" value="1"/>
</dbReference>
<keyword evidence="8 23" id="KW-0436">Ligase</keyword>
<dbReference type="InterPro" id="IPR018164">
    <property type="entry name" value="Ala-tRNA-synth_IIc_N"/>
</dbReference>
<comment type="catalytic activity">
    <reaction evidence="20 23">
        <text>tRNA(Ala) + L-alanine + ATP = L-alanyl-tRNA(Ala) + AMP + diphosphate</text>
        <dbReference type="Rhea" id="RHEA:12540"/>
        <dbReference type="Rhea" id="RHEA-COMP:9657"/>
        <dbReference type="Rhea" id="RHEA-COMP:9923"/>
        <dbReference type="ChEBI" id="CHEBI:30616"/>
        <dbReference type="ChEBI" id="CHEBI:33019"/>
        <dbReference type="ChEBI" id="CHEBI:57972"/>
        <dbReference type="ChEBI" id="CHEBI:78442"/>
        <dbReference type="ChEBI" id="CHEBI:78497"/>
        <dbReference type="ChEBI" id="CHEBI:456215"/>
        <dbReference type="EC" id="6.1.1.7"/>
    </reaction>
</comment>
<dbReference type="InterPro" id="IPR023033">
    <property type="entry name" value="Ala_tRNA_ligase_euk/bac"/>
</dbReference>
<reference evidence="26" key="2">
    <citation type="journal article" date="2013" name="Nat. Commun.">
        <title>Genome of the Chinese tree shrew.</title>
        <authorList>
            <person name="Fan Y."/>
            <person name="Huang Z.Y."/>
            <person name="Cao C.C."/>
            <person name="Chen C.S."/>
            <person name="Chen Y.X."/>
            <person name="Fan D.D."/>
            <person name="He J."/>
            <person name="Hou H.L."/>
            <person name="Hu L."/>
            <person name="Hu X.T."/>
            <person name="Jiang X.T."/>
            <person name="Lai R."/>
            <person name="Lang Y.S."/>
            <person name="Liang B."/>
            <person name="Liao S.G."/>
            <person name="Mu D."/>
            <person name="Ma Y.Y."/>
            <person name="Niu Y.Y."/>
            <person name="Sun X.Q."/>
            <person name="Xia J.Q."/>
            <person name="Xiao J."/>
            <person name="Xiong Z.Q."/>
            <person name="Xu L."/>
            <person name="Yang L."/>
            <person name="Zhang Y."/>
            <person name="Zhao W."/>
            <person name="Zhao X.D."/>
            <person name="Zheng Y.T."/>
            <person name="Zhou J.M."/>
            <person name="Zhu Y.B."/>
            <person name="Zhang G.J."/>
            <person name="Wang J."/>
            <person name="Yao Y.G."/>
        </authorList>
    </citation>
    <scope>NUCLEOTIDE SEQUENCE [LARGE SCALE GENOMIC DNA]</scope>
</reference>
<accession>L9KKM0</accession>
<evidence type="ECO:0000256" key="5">
    <source>
        <dbReference type="ARBA" id="ARBA00022490"/>
    </source>
</evidence>
<name>L9KKM0_TUPCH</name>